<dbReference type="Gene3D" id="3.90.550.10">
    <property type="entry name" value="Spore Coat Polysaccharide Biosynthesis Protein SpsA, Chain A"/>
    <property type="match status" value="1"/>
</dbReference>
<dbReference type="Pfam" id="PF00535">
    <property type="entry name" value="Glycos_transf_2"/>
    <property type="match status" value="1"/>
</dbReference>
<sequence>MARVGFEVESLNPPEEIPLVQPHFPEVRFIPVARSAKETLGKPLVYLDDLFAHFSSSGRQICGTVNSDIILRGAPDLVQRIESEAEGSFVFGSRLDVPDEHATHGDMYSQGFDFFFFDRKLLPLYKKTEFCIGAPWWDYWIALIPILGGFPAKQVRTPMAYHPMHELAWSWDWYVRLTREAVRGLGIPGLSPEMIPLQGWNDETLQLCRDIANSVLHQIQTRSIPIDLATPPGANPQATASHWPRITIVTPSFNQGQYIEKTIRSILDQGYPNLEYIIMDGGSTDQTVEVIRKYDAHIDHWVSAPDDGQSDAINKGLNLATGEIFNWINSDDWLEPGALFRVAQTWRENRGAAGWVGACQRVDPEGYQLNVVYPNSLGRSNLGQNWNGRQIYQPACFIDTALAKRFGVDVGLHYCMDQDLYFQMLEHAPFVSGQGIWASALIHPDAKTTADRDKLHREVIKLQHKRGFNEGAEVRESFCFQGGPPGFVIPDDIKNRLKGQLDPGLMEDMHVKGLRIAVISNFLPRHDVSAANHRLLSILHLLQQGGAEIEYYYFFATEQDKRYARDLGLPCHKLPASGEAAARIIGGTRPDVLWQSNLWTTQFLGLQLQTLLEVRKTAPQTSIIVDTMDFHSRKFMRRHLLSKQAEDLQTAREFLALERKTYPLADRILTVSEQEREAILTEIPDSAPVSVVPNIHSPVINITPMHDRRNIVFLGNYSVNHNADAARHFVSKILPHIVRRRSDIRLHLVGQDAQTALQDLRAPAVKLVGYVPDLAATMSRYRAFVCPMTYGSGLKGKIGMAASLGIPIITTSIGAEGFGFTDGVECFITDDHEEFALKTLQVYDDRITWYNFSLQGVLAVAERFSPRAISSTLKTLFENR</sequence>
<dbReference type="SUPFAM" id="SSF53756">
    <property type="entry name" value="UDP-Glycosyltransferase/glycogen phosphorylase"/>
    <property type="match status" value="1"/>
</dbReference>
<proteinExistence type="predicted"/>
<dbReference type="InterPro" id="IPR050834">
    <property type="entry name" value="Glycosyltransf_2"/>
</dbReference>
<dbReference type="Proteomes" id="UP000269883">
    <property type="component" value="Chromosome"/>
</dbReference>
<reference evidence="2 3" key="1">
    <citation type="journal article" date="2018" name="Sci. Adv.">
        <title>Multi-heme cytochromes provide a pathway for survival in energy-limited environments.</title>
        <authorList>
            <person name="Deng X."/>
            <person name="Dohmae N."/>
            <person name="Nealson K.H."/>
            <person name="Hashimoto K."/>
            <person name="Okamoto A."/>
        </authorList>
    </citation>
    <scope>NUCLEOTIDE SEQUENCE [LARGE SCALE GENOMIC DNA]</scope>
    <source>
        <strain evidence="2 3">IS5</strain>
    </source>
</reference>
<dbReference type="SUPFAM" id="SSF53448">
    <property type="entry name" value="Nucleotide-diphospho-sugar transferases"/>
    <property type="match status" value="1"/>
</dbReference>
<dbReference type="CDD" id="cd03801">
    <property type="entry name" value="GT4_PimA-like"/>
    <property type="match status" value="1"/>
</dbReference>
<dbReference type="CDD" id="cd06433">
    <property type="entry name" value="GT_2_WfgS_like"/>
    <property type="match status" value="1"/>
</dbReference>
<dbReference type="KEGG" id="dfl:DFE_2577"/>
<evidence type="ECO:0000313" key="3">
    <source>
        <dbReference type="Proteomes" id="UP000269883"/>
    </source>
</evidence>
<dbReference type="AlphaFoldDB" id="A0A2Z6B1G6"/>
<keyword evidence="2" id="KW-0808">Transferase</keyword>
<dbReference type="InterPro" id="IPR001173">
    <property type="entry name" value="Glyco_trans_2-like"/>
</dbReference>
<dbReference type="Gene3D" id="3.40.50.2000">
    <property type="entry name" value="Glycogen Phosphorylase B"/>
    <property type="match status" value="2"/>
</dbReference>
<dbReference type="Pfam" id="PF13692">
    <property type="entry name" value="Glyco_trans_1_4"/>
    <property type="match status" value="1"/>
</dbReference>
<keyword evidence="3" id="KW-1185">Reference proteome</keyword>
<feature type="domain" description="Glycosyltransferase 2-like" evidence="1">
    <location>
        <begin position="247"/>
        <end position="368"/>
    </location>
</feature>
<dbReference type="EMBL" id="AP017378">
    <property type="protein sequence ID" value="BBD09303.1"/>
    <property type="molecule type" value="Genomic_DNA"/>
</dbReference>
<gene>
    <name evidence="2" type="ORF">DFE_2577</name>
</gene>
<name>A0A2Z6B1G6_9BACT</name>
<dbReference type="PANTHER" id="PTHR43685">
    <property type="entry name" value="GLYCOSYLTRANSFERASE"/>
    <property type="match status" value="1"/>
</dbReference>
<evidence type="ECO:0000259" key="1">
    <source>
        <dbReference type="Pfam" id="PF00535"/>
    </source>
</evidence>
<dbReference type="PANTHER" id="PTHR43685:SF2">
    <property type="entry name" value="GLYCOSYLTRANSFERASE 2-LIKE DOMAIN-CONTAINING PROTEIN"/>
    <property type="match status" value="1"/>
</dbReference>
<protein>
    <submittedName>
        <fullName evidence="2">Glycosyl transferase family 2</fullName>
    </submittedName>
</protein>
<accession>A0A2Z6B1G6</accession>
<dbReference type="GO" id="GO:0016740">
    <property type="term" value="F:transferase activity"/>
    <property type="evidence" value="ECO:0007669"/>
    <property type="project" value="UniProtKB-KW"/>
</dbReference>
<dbReference type="InterPro" id="IPR029044">
    <property type="entry name" value="Nucleotide-diphossugar_trans"/>
</dbReference>
<organism evidence="2 3">
    <name type="scientific">Desulfovibrio ferrophilus</name>
    <dbReference type="NCBI Taxonomy" id="241368"/>
    <lineage>
        <taxon>Bacteria</taxon>
        <taxon>Pseudomonadati</taxon>
        <taxon>Thermodesulfobacteriota</taxon>
        <taxon>Desulfovibrionia</taxon>
        <taxon>Desulfovibrionales</taxon>
        <taxon>Desulfovibrionaceae</taxon>
        <taxon>Desulfovibrio</taxon>
    </lineage>
</organism>
<evidence type="ECO:0000313" key="2">
    <source>
        <dbReference type="EMBL" id="BBD09303.1"/>
    </source>
</evidence>